<feature type="domain" description="LpxI C-terminal" evidence="1">
    <location>
        <begin position="141"/>
        <end position="269"/>
    </location>
</feature>
<evidence type="ECO:0000313" key="3">
    <source>
        <dbReference type="EMBL" id="MFA9461752.1"/>
    </source>
</evidence>
<reference evidence="3 4" key="1">
    <citation type="submission" date="2024-08" db="EMBL/GenBank/DDBJ databases">
        <title>Whole-genome sequencing of halo(alkali)philic microorganisms from hypersaline lakes.</title>
        <authorList>
            <person name="Sorokin D.Y."/>
            <person name="Merkel A.Y."/>
            <person name="Messina E."/>
            <person name="Yakimov M."/>
        </authorList>
    </citation>
    <scope>NUCLEOTIDE SEQUENCE [LARGE SCALE GENOMIC DNA]</scope>
    <source>
        <strain evidence="3 4">Cl-TMA</strain>
    </source>
</reference>
<feature type="domain" description="LpxI N-terminal" evidence="2">
    <location>
        <begin position="10"/>
        <end position="130"/>
    </location>
</feature>
<dbReference type="Pfam" id="PF17930">
    <property type="entry name" value="LpxI_N"/>
    <property type="match status" value="1"/>
</dbReference>
<dbReference type="InterPro" id="IPR053174">
    <property type="entry name" value="LpxI"/>
</dbReference>
<proteinExistence type="predicted"/>
<dbReference type="RefSeq" id="WP_373656529.1">
    <property type="nucleotide sequence ID" value="NZ_JBGUAW010000008.1"/>
</dbReference>
<gene>
    <name evidence="3" type="ORF">ACERLL_13070</name>
</gene>
<protein>
    <submittedName>
        <fullName evidence="3">LpxI family protein</fullName>
    </submittedName>
</protein>
<dbReference type="PANTHER" id="PTHR39962:SF1">
    <property type="entry name" value="LPXI FAMILY PROTEIN"/>
    <property type="match status" value="1"/>
</dbReference>
<comment type="caution">
    <text evidence="3">The sequence shown here is derived from an EMBL/GenBank/DDBJ whole genome shotgun (WGS) entry which is preliminary data.</text>
</comment>
<evidence type="ECO:0000259" key="2">
    <source>
        <dbReference type="Pfam" id="PF17930"/>
    </source>
</evidence>
<dbReference type="InterPro" id="IPR043167">
    <property type="entry name" value="LpxI_C_sf"/>
</dbReference>
<dbReference type="Gene3D" id="3.40.140.80">
    <property type="match status" value="1"/>
</dbReference>
<evidence type="ECO:0000259" key="1">
    <source>
        <dbReference type="Pfam" id="PF06230"/>
    </source>
</evidence>
<name>A0ABV4TXS0_9GAMM</name>
<keyword evidence="4" id="KW-1185">Reference proteome</keyword>
<dbReference type="Pfam" id="PF06230">
    <property type="entry name" value="LpxI_C"/>
    <property type="match status" value="1"/>
</dbReference>
<dbReference type="InterPro" id="IPR041255">
    <property type="entry name" value="LpxI_N"/>
</dbReference>
<sequence>MTSAHHPGVIGLIAGYGRFPLLYADNLRTQGYRVFCAAIREESDPAIGEHVDELVWLRLGQLGKLIEAFRKAGVEEAVMAGKVHKTRIYKLRPDLRAVKLMARAPDFKDDTLLGAVADELDRAGIRLVSSIEHAGVLLPGPGTLTRREPSKTERGDIAFGWGLAKNIAGLDIGQSVVIKERSVMAVEAIEGTDAAIRRGAELGGGGVTVVKVAKPGQDVRFDVPTVGVDTIEIMARAGATCLALEAGLTLVLDRSEMVAAAEAAGISIVLEAPQADAARGQEGSRIPS</sequence>
<organism evidence="3 4">
    <name type="scientific">Thiohalorhabdus methylotrophus</name>
    <dbReference type="NCBI Taxonomy" id="3242694"/>
    <lineage>
        <taxon>Bacteria</taxon>
        <taxon>Pseudomonadati</taxon>
        <taxon>Pseudomonadota</taxon>
        <taxon>Gammaproteobacteria</taxon>
        <taxon>Thiohalorhabdales</taxon>
        <taxon>Thiohalorhabdaceae</taxon>
        <taxon>Thiohalorhabdus</taxon>
    </lineage>
</organism>
<dbReference type="PANTHER" id="PTHR39962">
    <property type="entry name" value="BLL4848 PROTEIN"/>
    <property type="match status" value="1"/>
</dbReference>
<dbReference type="EMBL" id="JBGUAW010000008">
    <property type="protein sequence ID" value="MFA9461752.1"/>
    <property type="molecule type" value="Genomic_DNA"/>
</dbReference>
<accession>A0ABV4TXS0</accession>
<dbReference type="InterPro" id="IPR010415">
    <property type="entry name" value="LpxI_C"/>
</dbReference>
<dbReference type="Proteomes" id="UP001575181">
    <property type="component" value="Unassembled WGS sequence"/>
</dbReference>
<evidence type="ECO:0000313" key="4">
    <source>
        <dbReference type="Proteomes" id="UP001575181"/>
    </source>
</evidence>
<dbReference type="Gene3D" id="3.40.50.20">
    <property type="match status" value="1"/>
</dbReference>